<dbReference type="EMBL" id="KV428322">
    <property type="protein sequence ID" value="KZT32529.1"/>
    <property type="molecule type" value="Genomic_DNA"/>
</dbReference>
<dbReference type="Proteomes" id="UP000076798">
    <property type="component" value="Unassembled WGS sequence"/>
</dbReference>
<evidence type="ECO:0000256" key="1">
    <source>
        <dbReference type="SAM" id="MobiDB-lite"/>
    </source>
</evidence>
<accession>A0A165XTJ4</accession>
<proteinExistence type="predicted"/>
<gene>
    <name evidence="2" type="ORF">SISSUDRAFT_1066851</name>
</gene>
<reference evidence="2 3" key="1">
    <citation type="journal article" date="2016" name="Mol. Biol. Evol.">
        <title>Comparative Genomics of Early-Diverging Mushroom-Forming Fungi Provides Insights into the Origins of Lignocellulose Decay Capabilities.</title>
        <authorList>
            <person name="Nagy L.G."/>
            <person name="Riley R."/>
            <person name="Tritt A."/>
            <person name="Adam C."/>
            <person name="Daum C."/>
            <person name="Floudas D."/>
            <person name="Sun H."/>
            <person name="Yadav J.S."/>
            <person name="Pangilinan J."/>
            <person name="Larsson K.H."/>
            <person name="Matsuura K."/>
            <person name="Barry K."/>
            <person name="Labutti K."/>
            <person name="Kuo R."/>
            <person name="Ohm R.A."/>
            <person name="Bhattacharya S.S."/>
            <person name="Shirouzu T."/>
            <person name="Yoshinaga Y."/>
            <person name="Martin F.M."/>
            <person name="Grigoriev I.V."/>
            <person name="Hibbett D.S."/>
        </authorList>
    </citation>
    <scope>NUCLEOTIDE SEQUENCE [LARGE SCALE GENOMIC DNA]</scope>
    <source>
        <strain evidence="2 3">HHB10207 ss-3</strain>
    </source>
</reference>
<keyword evidence="3" id="KW-1185">Reference proteome</keyword>
<feature type="region of interest" description="Disordered" evidence="1">
    <location>
        <begin position="48"/>
        <end position="71"/>
    </location>
</feature>
<protein>
    <submittedName>
        <fullName evidence="2">Uncharacterized protein</fullName>
    </submittedName>
</protein>
<name>A0A165XTJ4_9AGAM</name>
<dbReference type="AlphaFoldDB" id="A0A165XTJ4"/>
<evidence type="ECO:0000313" key="2">
    <source>
        <dbReference type="EMBL" id="KZT32529.1"/>
    </source>
</evidence>
<organism evidence="2 3">
    <name type="scientific">Sistotremastrum suecicum HHB10207 ss-3</name>
    <dbReference type="NCBI Taxonomy" id="1314776"/>
    <lineage>
        <taxon>Eukaryota</taxon>
        <taxon>Fungi</taxon>
        <taxon>Dikarya</taxon>
        <taxon>Basidiomycota</taxon>
        <taxon>Agaricomycotina</taxon>
        <taxon>Agaricomycetes</taxon>
        <taxon>Sistotremastrales</taxon>
        <taxon>Sistotremastraceae</taxon>
        <taxon>Sistotremastrum</taxon>
    </lineage>
</organism>
<evidence type="ECO:0000313" key="3">
    <source>
        <dbReference type="Proteomes" id="UP000076798"/>
    </source>
</evidence>
<sequence length="498" mass="55419">MSSECSYSALLAAMEPTAAPFNLNSSNSSTISNAHCDSTESLIRQYEDNASSADSDFDLEPRTTFPPLPRKSQSLYPLRSSSVYAAPASIRLSTPMLALTSCIPEIPIQSIPPPRTEAPSGSSSGWFQLPSHPPPTNTPNSRLVRRIKSAANLKLLRRTTSPRLEPHHTCPIASNKFTIQRGFFGALVAFADRLFFLPHHRILTFNIRPTLAVNYTDDVARDRLLSRGEPRPCVSVTDTENGPTGRLVHAVLGWCLAHGEIKIFLKAVSYSGDSSDGSGEYHVYFKDINVAKFVSKSHDGQTFYIPGVGECNVNSYRYQDRYRRYPYEYQQASNESSGVFLESNVREITRRLHLVEVSIAQDLRLLVERAQQFGKDGMEKVMSREKFPAPGSEPPNEVAQRRLCGGSDAGWEEWDYNTFIRNPAFAEGRVGSNDEEPTSTPHGRLLIDFTGKTAWDSGITKAPLRSDMAWALQYDAKQGEDFRDGIVIFPNELGPEDQ</sequence>